<evidence type="ECO:0000256" key="9">
    <source>
        <dbReference type="ARBA" id="ARBA00023170"/>
    </source>
</evidence>
<evidence type="ECO:0000256" key="5">
    <source>
        <dbReference type="ARBA" id="ARBA00022692"/>
    </source>
</evidence>
<keyword evidence="10 12" id="KW-0807">Transducer</keyword>
<keyword evidence="4 12" id="KW-0716">Sensory transduction</keyword>
<reference evidence="15" key="2">
    <citation type="submission" date="2025-08" db="UniProtKB">
        <authorList>
            <consortium name="RefSeq"/>
        </authorList>
    </citation>
    <scope>IDENTIFICATION</scope>
</reference>
<dbReference type="GO" id="GO:0004930">
    <property type="term" value="F:G protein-coupled receptor activity"/>
    <property type="evidence" value="ECO:0007669"/>
    <property type="project" value="UniProtKB-KW"/>
</dbReference>
<comment type="similarity">
    <text evidence="2 11">Belongs to the G-protein coupled receptor T2R family.</text>
</comment>
<dbReference type="PANTHER" id="PTHR11394">
    <property type="entry name" value="TASTE RECEPTOR TYPE 2"/>
    <property type="match status" value="1"/>
</dbReference>
<evidence type="ECO:0000256" key="2">
    <source>
        <dbReference type="ARBA" id="ARBA00007376"/>
    </source>
</evidence>
<keyword evidence="14" id="KW-1185">Reference proteome</keyword>
<dbReference type="InterPro" id="IPR007960">
    <property type="entry name" value="TAS2R"/>
</dbReference>
<dbReference type="InParanoid" id="A0A6J0SEE0"/>
<dbReference type="Pfam" id="PF05296">
    <property type="entry name" value="TAS2R"/>
    <property type="match status" value="1"/>
</dbReference>
<evidence type="ECO:0000313" key="15">
    <source>
        <dbReference type="RefSeq" id="XP_020633445.2"/>
    </source>
</evidence>
<evidence type="ECO:0000256" key="11">
    <source>
        <dbReference type="RuleBase" id="RU004423"/>
    </source>
</evidence>
<dbReference type="Proteomes" id="UP001652642">
    <property type="component" value="Chromosome 2"/>
</dbReference>
<reference evidence="14" key="1">
    <citation type="submission" date="2025-05" db="UniProtKB">
        <authorList>
            <consortium name="RefSeq"/>
        </authorList>
    </citation>
    <scope>NUCLEOTIDE SEQUENCE [LARGE SCALE GENOMIC DNA]</scope>
</reference>
<protein>
    <recommendedName>
        <fullName evidence="12">Taste receptor type 2</fullName>
    </recommendedName>
</protein>
<dbReference type="RefSeq" id="XP_020633445.2">
    <property type="nucleotide sequence ID" value="XM_020777786.2"/>
</dbReference>
<evidence type="ECO:0000256" key="12">
    <source>
        <dbReference type="RuleBase" id="RU004424"/>
    </source>
</evidence>
<dbReference type="GeneID" id="110070146"/>
<keyword evidence="6 13" id="KW-1133">Transmembrane helix</keyword>
<keyword evidence="8 12" id="KW-0472">Membrane</keyword>
<name>A0A6J0SEE0_9SAUR</name>
<feature type="transmembrane region" description="Helical" evidence="13">
    <location>
        <begin position="6"/>
        <end position="30"/>
    </location>
</feature>
<organism evidence="14 15">
    <name type="scientific">Pogona vitticeps</name>
    <name type="common">central bearded dragon</name>
    <dbReference type="NCBI Taxonomy" id="103695"/>
    <lineage>
        <taxon>Eukaryota</taxon>
        <taxon>Metazoa</taxon>
        <taxon>Chordata</taxon>
        <taxon>Craniata</taxon>
        <taxon>Vertebrata</taxon>
        <taxon>Euteleostomi</taxon>
        <taxon>Lepidosauria</taxon>
        <taxon>Squamata</taxon>
        <taxon>Bifurcata</taxon>
        <taxon>Unidentata</taxon>
        <taxon>Episquamata</taxon>
        <taxon>Toxicofera</taxon>
        <taxon>Iguania</taxon>
        <taxon>Acrodonta</taxon>
        <taxon>Agamidae</taxon>
        <taxon>Amphibolurinae</taxon>
        <taxon>Pogona</taxon>
    </lineage>
</organism>
<keyword evidence="9 12" id="KW-0675">Receptor</keyword>
<dbReference type="GO" id="GO:0016020">
    <property type="term" value="C:membrane"/>
    <property type="evidence" value="ECO:0007669"/>
    <property type="project" value="UniProtKB-SubCell"/>
</dbReference>
<keyword evidence="7 12" id="KW-0297">G-protein coupled receptor</keyword>
<dbReference type="OrthoDB" id="8876749at2759"/>
<proteinExistence type="inferred from homology"/>
<evidence type="ECO:0000256" key="7">
    <source>
        <dbReference type="ARBA" id="ARBA00023040"/>
    </source>
</evidence>
<dbReference type="AlphaFoldDB" id="A0A6J0SEE0"/>
<dbReference type="SUPFAM" id="SSF81321">
    <property type="entry name" value="Family A G protein-coupled receptor-like"/>
    <property type="match status" value="1"/>
</dbReference>
<feature type="transmembrane region" description="Helical" evidence="13">
    <location>
        <begin position="177"/>
        <end position="208"/>
    </location>
</feature>
<dbReference type="GO" id="GO:0033038">
    <property type="term" value="F:bitter taste receptor activity"/>
    <property type="evidence" value="ECO:0007669"/>
    <property type="project" value="InterPro"/>
</dbReference>
<feature type="transmembrane region" description="Helical" evidence="13">
    <location>
        <begin position="236"/>
        <end position="258"/>
    </location>
</feature>
<comment type="subcellular location">
    <subcellularLocation>
        <location evidence="1 12">Membrane</location>
        <topology evidence="1 12">Multi-pass membrane protein</topology>
    </subcellularLocation>
</comment>
<evidence type="ECO:0000256" key="1">
    <source>
        <dbReference type="ARBA" id="ARBA00004141"/>
    </source>
</evidence>
<evidence type="ECO:0000256" key="13">
    <source>
        <dbReference type="SAM" id="Phobius"/>
    </source>
</evidence>
<evidence type="ECO:0000256" key="10">
    <source>
        <dbReference type="ARBA" id="ARBA00023224"/>
    </source>
</evidence>
<feature type="transmembrane region" description="Helical" evidence="13">
    <location>
        <begin position="93"/>
        <end position="113"/>
    </location>
</feature>
<sequence length="305" mass="34532">MVGDILSPVVIFFWIILGILSVIALLGNGFITAMISHQWLQTGKMASCDFLLTTLSTSRFLLQLSSLLGYPVYFNIPEVSFYYSALAVMSISWFSFHITSLWSATWLSILYCVKVTNFPNNFFFWLKTRINVLVPRLFAMSVAVSIIVSLPSFVCYFQDEKSCNLTETQSVNNYQNLFFAPISLHFTIMAINFSLNVTASILLLASLWRHTRNLRKSGIAVKDLSTQVHIKVMKSVLLYLFLYVLYITSMMLATARILKYGRPERLVTEILLSALSAVHSAILISTNPKLKKASAYILKIRERAS</sequence>
<accession>A0A6J0SEE0</accession>
<dbReference type="PANTHER" id="PTHR11394:SF47">
    <property type="entry name" value="TASTE RECEPTOR TYPE 2 MEMBER 40"/>
    <property type="match status" value="1"/>
</dbReference>
<evidence type="ECO:0000256" key="4">
    <source>
        <dbReference type="ARBA" id="ARBA00022606"/>
    </source>
</evidence>
<keyword evidence="3 12" id="KW-0919">Taste</keyword>
<gene>
    <name evidence="15" type="primary">LOC110070146</name>
</gene>
<dbReference type="Gene3D" id="1.20.1070.10">
    <property type="entry name" value="Rhodopsin 7-helix transmembrane proteins"/>
    <property type="match status" value="1"/>
</dbReference>
<dbReference type="KEGG" id="pvt:110070146"/>
<evidence type="ECO:0000256" key="6">
    <source>
        <dbReference type="ARBA" id="ARBA00022989"/>
    </source>
</evidence>
<evidence type="ECO:0000256" key="3">
    <source>
        <dbReference type="ARBA" id="ARBA00022480"/>
    </source>
</evidence>
<feature type="transmembrane region" description="Helical" evidence="13">
    <location>
        <begin position="133"/>
        <end position="157"/>
    </location>
</feature>
<keyword evidence="5 12" id="KW-0812">Transmembrane</keyword>
<evidence type="ECO:0000256" key="8">
    <source>
        <dbReference type="ARBA" id="ARBA00023136"/>
    </source>
</evidence>
<evidence type="ECO:0000313" key="14">
    <source>
        <dbReference type="Proteomes" id="UP001652642"/>
    </source>
</evidence>
<feature type="transmembrane region" description="Helical" evidence="13">
    <location>
        <begin position="50"/>
        <end position="73"/>
    </location>
</feature>